<dbReference type="Proteomes" id="UP000236161">
    <property type="component" value="Unassembled WGS sequence"/>
</dbReference>
<keyword evidence="4" id="KW-0436">Ligase</keyword>
<evidence type="ECO:0000256" key="2">
    <source>
        <dbReference type="SAM" id="Coils"/>
    </source>
</evidence>
<dbReference type="EC" id="6.3.5.5" evidence="4"/>
<dbReference type="PROSITE" id="PS50891">
    <property type="entry name" value="LOB"/>
    <property type="match status" value="1"/>
</dbReference>
<gene>
    <name evidence="4" type="primary">LBD22</name>
    <name evidence="4" type="ORF">AXF42_Ash005525</name>
</gene>
<evidence type="ECO:0000313" key="5">
    <source>
        <dbReference type="Proteomes" id="UP000236161"/>
    </source>
</evidence>
<dbReference type="EMBL" id="KZ451908">
    <property type="protein sequence ID" value="PKA63630.1"/>
    <property type="molecule type" value="Genomic_DNA"/>
</dbReference>
<name>A0A2I0B771_9ASPA</name>
<dbReference type="PROSITE" id="PS51257">
    <property type="entry name" value="PROKAR_LIPOPROTEIN"/>
    <property type="match status" value="1"/>
</dbReference>
<dbReference type="OrthoDB" id="1893065at2759"/>
<dbReference type="AlphaFoldDB" id="A0A2I0B771"/>
<dbReference type="PANTHER" id="PTHR31301">
    <property type="entry name" value="LOB DOMAIN-CONTAINING PROTEIN 4-RELATED"/>
    <property type="match status" value="1"/>
</dbReference>
<evidence type="ECO:0000259" key="3">
    <source>
        <dbReference type="PROSITE" id="PS50891"/>
    </source>
</evidence>
<evidence type="ECO:0000256" key="1">
    <source>
        <dbReference type="ARBA" id="ARBA00005474"/>
    </source>
</evidence>
<keyword evidence="5" id="KW-1185">Reference proteome</keyword>
<evidence type="ECO:0000313" key="4">
    <source>
        <dbReference type="EMBL" id="PKA63630.1"/>
    </source>
</evidence>
<reference evidence="4 5" key="1">
    <citation type="journal article" date="2017" name="Nature">
        <title>The Apostasia genome and the evolution of orchids.</title>
        <authorList>
            <person name="Zhang G.Q."/>
            <person name="Liu K.W."/>
            <person name="Li Z."/>
            <person name="Lohaus R."/>
            <person name="Hsiao Y.Y."/>
            <person name="Niu S.C."/>
            <person name="Wang J.Y."/>
            <person name="Lin Y.C."/>
            <person name="Xu Q."/>
            <person name="Chen L.J."/>
            <person name="Yoshida K."/>
            <person name="Fujiwara S."/>
            <person name="Wang Z.W."/>
            <person name="Zhang Y.Q."/>
            <person name="Mitsuda N."/>
            <person name="Wang M."/>
            <person name="Liu G.H."/>
            <person name="Pecoraro L."/>
            <person name="Huang H.X."/>
            <person name="Xiao X.J."/>
            <person name="Lin M."/>
            <person name="Wu X.Y."/>
            <person name="Wu W.L."/>
            <person name="Chen Y.Y."/>
            <person name="Chang S.B."/>
            <person name="Sakamoto S."/>
            <person name="Ohme-Takagi M."/>
            <person name="Yagi M."/>
            <person name="Zeng S.J."/>
            <person name="Shen C.Y."/>
            <person name="Yeh C.M."/>
            <person name="Luo Y.B."/>
            <person name="Tsai W.C."/>
            <person name="Van de Peer Y."/>
            <person name="Liu Z.J."/>
        </authorList>
    </citation>
    <scope>NUCLEOTIDE SEQUENCE [LARGE SCALE GENOMIC DNA]</scope>
    <source>
        <strain evidence="5">cv. Shenzhen</strain>
        <tissue evidence="4">Stem</tissue>
    </source>
</reference>
<keyword evidence="2" id="KW-0175">Coiled coil</keyword>
<dbReference type="STRING" id="1088818.A0A2I0B771"/>
<comment type="similarity">
    <text evidence="1">Belongs to the LOB domain-containing protein family.</text>
</comment>
<organism evidence="4 5">
    <name type="scientific">Apostasia shenzhenica</name>
    <dbReference type="NCBI Taxonomy" id="1088818"/>
    <lineage>
        <taxon>Eukaryota</taxon>
        <taxon>Viridiplantae</taxon>
        <taxon>Streptophyta</taxon>
        <taxon>Embryophyta</taxon>
        <taxon>Tracheophyta</taxon>
        <taxon>Spermatophyta</taxon>
        <taxon>Magnoliopsida</taxon>
        <taxon>Liliopsida</taxon>
        <taxon>Asparagales</taxon>
        <taxon>Orchidaceae</taxon>
        <taxon>Apostasioideae</taxon>
        <taxon>Apostasia</taxon>
    </lineage>
</organism>
<dbReference type="PANTHER" id="PTHR31301:SF186">
    <property type="entry name" value="OS09G0364100 PROTEIN"/>
    <property type="match status" value="1"/>
</dbReference>
<accession>A0A2I0B771</accession>
<feature type="coiled-coil region" evidence="2">
    <location>
        <begin position="113"/>
        <end position="140"/>
    </location>
</feature>
<sequence length="159" mass="16994">MNSLTSKIPNPNPSSLSPAVISSTAAAANSGSTACCSCRHQRRKCVSGCALAPYFPAGEEANFENAHRIFGVAKILRILELVAPDQRAAAMRAVIFHANARSRDPAGGCTRLISDMQRHIDRARAELHRINQQINCFEMQMAAAAANTLSDGAALDWGC</sequence>
<proteinExistence type="inferred from homology"/>
<feature type="domain" description="LOB" evidence="3">
    <location>
        <begin position="33"/>
        <end position="134"/>
    </location>
</feature>
<protein>
    <submittedName>
        <fullName evidence="4">LOB domain-containing protein 22</fullName>
        <ecNumber evidence="4">6.3.5.5</ecNumber>
    </submittedName>
</protein>
<dbReference type="InterPro" id="IPR004883">
    <property type="entry name" value="LOB"/>
</dbReference>
<dbReference type="Pfam" id="PF03195">
    <property type="entry name" value="LOB"/>
    <property type="match status" value="1"/>
</dbReference>
<dbReference type="GO" id="GO:0004088">
    <property type="term" value="F:carbamoyl-phosphate synthase (glutamine-hydrolyzing) activity"/>
    <property type="evidence" value="ECO:0007669"/>
    <property type="project" value="UniProtKB-EC"/>
</dbReference>